<evidence type="ECO:0000313" key="1">
    <source>
        <dbReference type="EMBL" id="GMI30856.1"/>
    </source>
</evidence>
<dbReference type="EMBL" id="BRYB01004430">
    <property type="protein sequence ID" value="GMI30856.1"/>
    <property type="molecule type" value="Genomic_DNA"/>
</dbReference>
<keyword evidence="2" id="KW-1185">Reference proteome</keyword>
<dbReference type="Proteomes" id="UP001165060">
    <property type="component" value="Unassembled WGS sequence"/>
</dbReference>
<evidence type="ECO:0000313" key="2">
    <source>
        <dbReference type="Proteomes" id="UP001165060"/>
    </source>
</evidence>
<proteinExistence type="predicted"/>
<gene>
    <name evidence="1" type="ORF">TeGR_g13441</name>
</gene>
<organism evidence="1 2">
    <name type="scientific">Tetraparma gracilis</name>
    <dbReference type="NCBI Taxonomy" id="2962635"/>
    <lineage>
        <taxon>Eukaryota</taxon>
        <taxon>Sar</taxon>
        <taxon>Stramenopiles</taxon>
        <taxon>Ochrophyta</taxon>
        <taxon>Bolidophyceae</taxon>
        <taxon>Parmales</taxon>
        <taxon>Triparmaceae</taxon>
        <taxon>Tetraparma</taxon>
    </lineage>
</organism>
<comment type="caution">
    <text evidence="1">The sequence shown here is derived from an EMBL/GenBank/DDBJ whole genome shotgun (WGS) entry which is preliminary data.</text>
</comment>
<accession>A0ABQ6MRT0</accession>
<sequence>MFYPGSEEKTFTGPDDPLPWSVFLLECVVPAFTKLKAAGVRPLPDIAEGEDMECCNSCSHSTAGKLTDDKSAYVFFHSQSVSADAMFELTNARDVYAEDADFELDECPEPVVEGRFEATIEDYAALDYMVKSDPSLYLGHSFEWCSVDESYSEELGYSELPLDARAAVRILGAYGEVDWNNKPNRSIAFKPFTNREWDLRKHPLATLKLALDAMWRLRSGILSVGGRTTLPTSKKMGDEKDEKWVGIILDITSKDIQEYILEFL</sequence>
<protein>
    <submittedName>
        <fullName evidence="1">Uncharacterized protein</fullName>
    </submittedName>
</protein>
<reference evidence="1 2" key="1">
    <citation type="journal article" date="2023" name="Commun. Biol.">
        <title>Genome analysis of Parmales, the sister group of diatoms, reveals the evolutionary specialization of diatoms from phago-mixotrophs to photoautotrophs.</title>
        <authorList>
            <person name="Ban H."/>
            <person name="Sato S."/>
            <person name="Yoshikawa S."/>
            <person name="Yamada K."/>
            <person name="Nakamura Y."/>
            <person name="Ichinomiya M."/>
            <person name="Sato N."/>
            <person name="Blanc-Mathieu R."/>
            <person name="Endo H."/>
            <person name="Kuwata A."/>
            <person name="Ogata H."/>
        </authorList>
    </citation>
    <scope>NUCLEOTIDE SEQUENCE [LARGE SCALE GENOMIC DNA]</scope>
</reference>
<name>A0ABQ6MRT0_9STRA</name>